<evidence type="ECO:0000256" key="1">
    <source>
        <dbReference type="ARBA" id="ARBA00022723"/>
    </source>
</evidence>
<dbReference type="AlphaFoldDB" id="A0AAD7VUY4"/>
<dbReference type="PANTHER" id="PTHR47094">
    <property type="entry name" value="ELFLESS, ISOFORM B"/>
    <property type="match status" value="1"/>
</dbReference>
<feature type="compositionally biased region" description="Low complexity" evidence="5">
    <location>
        <begin position="50"/>
        <end position="63"/>
    </location>
</feature>
<feature type="region of interest" description="Disordered" evidence="5">
    <location>
        <begin position="1"/>
        <end position="29"/>
    </location>
</feature>
<dbReference type="Proteomes" id="UP001217417">
    <property type="component" value="Unassembled WGS sequence"/>
</dbReference>
<dbReference type="PROSITE" id="PS50089">
    <property type="entry name" value="ZF_RING_2"/>
    <property type="match status" value="1"/>
</dbReference>
<dbReference type="PANTHER" id="PTHR47094:SF1">
    <property type="entry name" value="RING-TYPE E3 UBIQUITIN TRANSFERASE"/>
    <property type="match status" value="1"/>
</dbReference>
<dbReference type="SUPFAM" id="SSF57850">
    <property type="entry name" value="RING/U-box"/>
    <property type="match status" value="1"/>
</dbReference>
<keyword evidence="8" id="KW-1185">Reference proteome</keyword>
<dbReference type="Gene3D" id="3.30.40.10">
    <property type="entry name" value="Zinc/RING finger domain, C3HC4 (zinc finger)"/>
    <property type="match status" value="1"/>
</dbReference>
<proteinExistence type="predicted"/>
<keyword evidence="3" id="KW-0862">Zinc</keyword>
<dbReference type="RefSeq" id="XP_056045774.1">
    <property type="nucleotide sequence ID" value="XM_056187162.1"/>
</dbReference>
<organism evidence="7 8">
    <name type="scientific">Lipomyces tetrasporus</name>
    <dbReference type="NCBI Taxonomy" id="54092"/>
    <lineage>
        <taxon>Eukaryota</taxon>
        <taxon>Fungi</taxon>
        <taxon>Dikarya</taxon>
        <taxon>Ascomycota</taxon>
        <taxon>Saccharomycotina</taxon>
        <taxon>Lipomycetes</taxon>
        <taxon>Lipomycetales</taxon>
        <taxon>Lipomycetaceae</taxon>
        <taxon>Lipomyces</taxon>
    </lineage>
</organism>
<accession>A0AAD7VUY4</accession>
<keyword evidence="1" id="KW-0479">Metal-binding</keyword>
<evidence type="ECO:0000256" key="5">
    <source>
        <dbReference type="SAM" id="MobiDB-lite"/>
    </source>
</evidence>
<evidence type="ECO:0000313" key="7">
    <source>
        <dbReference type="EMBL" id="KAJ8102324.1"/>
    </source>
</evidence>
<name>A0AAD7VUY4_9ASCO</name>
<feature type="compositionally biased region" description="Low complexity" evidence="5">
    <location>
        <begin position="9"/>
        <end position="26"/>
    </location>
</feature>
<reference evidence="7" key="1">
    <citation type="submission" date="2023-03" db="EMBL/GenBank/DDBJ databases">
        <title>Near-Complete genome sequence of Lipomyces tetrasporous NRRL Y-64009, an oleaginous yeast capable of growing on lignocellulosic hydrolysates.</title>
        <authorList>
            <consortium name="Lawrence Berkeley National Laboratory"/>
            <person name="Jagtap S.S."/>
            <person name="Liu J.-J."/>
            <person name="Walukiewicz H.E."/>
            <person name="Pangilinan J."/>
            <person name="Lipzen A."/>
            <person name="Ahrendt S."/>
            <person name="Koriabine M."/>
            <person name="Cobaugh K."/>
            <person name="Salamov A."/>
            <person name="Yoshinaga Y."/>
            <person name="Ng V."/>
            <person name="Daum C."/>
            <person name="Grigoriev I.V."/>
            <person name="Slininger P.J."/>
            <person name="Dien B.S."/>
            <person name="Jin Y.-S."/>
            <person name="Rao C.V."/>
        </authorList>
    </citation>
    <scope>NUCLEOTIDE SEQUENCE</scope>
    <source>
        <strain evidence="7">NRRL Y-64009</strain>
    </source>
</reference>
<dbReference type="GO" id="GO:0033768">
    <property type="term" value="C:SUMO-targeted ubiquitin ligase complex"/>
    <property type="evidence" value="ECO:0007669"/>
    <property type="project" value="TreeGrafter"/>
</dbReference>
<protein>
    <recommendedName>
        <fullName evidence="6">RING-type domain-containing protein</fullName>
    </recommendedName>
</protein>
<dbReference type="GeneID" id="80882328"/>
<evidence type="ECO:0000259" key="6">
    <source>
        <dbReference type="PROSITE" id="PS50089"/>
    </source>
</evidence>
<dbReference type="GO" id="GO:0140082">
    <property type="term" value="F:SUMO-ubiquitin ligase activity"/>
    <property type="evidence" value="ECO:0007669"/>
    <property type="project" value="TreeGrafter"/>
</dbReference>
<dbReference type="SMART" id="SM00184">
    <property type="entry name" value="RING"/>
    <property type="match status" value="1"/>
</dbReference>
<evidence type="ECO:0000313" key="8">
    <source>
        <dbReference type="Proteomes" id="UP001217417"/>
    </source>
</evidence>
<feature type="region of interest" description="Disordered" evidence="5">
    <location>
        <begin position="41"/>
        <end position="69"/>
    </location>
</feature>
<evidence type="ECO:0000256" key="3">
    <source>
        <dbReference type="ARBA" id="ARBA00022833"/>
    </source>
</evidence>
<gene>
    <name evidence="7" type="ORF">POJ06DRAFT_249385</name>
</gene>
<dbReference type="EMBL" id="JARPMG010000003">
    <property type="protein sequence ID" value="KAJ8102324.1"/>
    <property type="molecule type" value="Genomic_DNA"/>
</dbReference>
<evidence type="ECO:0000256" key="2">
    <source>
        <dbReference type="ARBA" id="ARBA00022771"/>
    </source>
</evidence>
<dbReference type="InterPro" id="IPR049627">
    <property type="entry name" value="SLX8"/>
</dbReference>
<dbReference type="GO" id="GO:0008270">
    <property type="term" value="F:zinc ion binding"/>
    <property type="evidence" value="ECO:0007669"/>
    <property type="project" value="UniProtKB-KW"/>
</dbReference>
<evidence type="ECO:0000256" key="4">
    <source>
        <dbReference type="PROSITE-ProRule" id="PRU00175"/>
    </source>
</evidence>
<comment type="caution">
    <text evidence="7">The sequence shown here is derived from an EMBL/GenBank/DDBJ whole genome shotgun (WGS) entry which is preliminary data.</text>
</comment>
<feature type="domain" description="RING-type" evidence="6">
    <location>
        <begin position="153"/>
        <end position="198"/>
    </location>
</feature>
<keyword evidence="2 4" id="KW-0863">Zinc-finger</keyword>
<dbReference type="PROSITE" id="PS00518">
    <property type="entry name" value="ZF_RING_1"/>
    <property type="match status" value="1"/>
</dbReference>
<dbReference type="InterPro" id="IPR017907">
    <property type="entry name" value="Znf_RING_CS"/>
</dbReference>
<dbReference type="GO" id="GO:0032183">
    <property type="term" value="F:SUMO binding"/>
    <property type="evidence" value="ECO:0007669"/>
    <property type="project" value="TreeGrafter"/>
</dbReference>
<dbReference type="Pfam" id="PF13920">
    <property type="entry name" value="zf-C3HC4_3"/>
    <property type="match status" value="1"/>
</dbReference>
<dbReference type="InterPro" id="IPR001841">
    <property type="entry name" value="Znf_RING"/>
</dbReference>
<dbReference type="InterPro" id="IPR013083">
    <property type="entry name" value="Znf_RING/FYVE/PHD"/>
</dbReference>
<dbReference type="GO" id="GO:0006511">
    <property type="term" value="P:ubiquitin-dependent protein catabolic process"/>
    <property type="evidence" value="ECO:0007669"/>
    <property type="project" value="TreeGrafter"/>
</dbReference>
<sequence>MAATARRTSQILSSDSPPLSSHYSGSVLPQARRLETMNHERIRRDGYTDNRNASATAGTSSAASRRRRSRAEVENVVDLDEVQCSGSQPKRRRVVIDAETEDVIELNDDSSLASDEDGLEEIDEDEDIQFWGHHQPRIEKPAESSSLLSDFACVICFDQPDILAATTCGHLYCYDCIFRALSAGAKATATTGECSVCRRKVLYKRVLPLEMKLGEGELDEVEEAEAPEVT</sequence>
<dbReference type="GO" id="GO:0061630">
    <property type="term" value="F:ubiquitin protein ligase activity"/>
    <property type="evidence" value="ECO:0007669"/>
    <property type="project" value="InterPro"/>
</dbReference>